<dbReference type="RefSeq" id="WP_379762454.1">
    <property type="nucleotide sequence ID" value="NZ_JBHSCL010000003.1"/>
</dbReference>
<accession>A0ABV8PHQ4</accession>
<sequence>MSPYKLLIVKIEEAMEQFDNGELTLQEYEVIAKGLYEEYLQMGSKKKQEEKQEMIELLLFRS</sequence>
<dbReference type="EMBL" id="JBHSCL010000003">
    <property type="protein sequence ID" value="MFC4219054.1"/>
    <property type="molecule type" value="Genomic_DNA"/>
</dbReference>
<comment type="caution">
    <text evidence="1">The sequence shown here is derived from an EMBL/GenBank/DDBJ whole genome shotgun (WGS) entry which is preliminary data.</text>
</comment>
<evidence type="ECO:0000313" key="1">
    <source>
        <dbReference type="EMBL" id="MFC4219054.1"/>
    </source>
</evidence>
<name>A0ABV8PHQ4_9FLAO</name>
<proteinExistence type="predicted"/>
<organism evidence="1 2">
    <name type="scientific">Flagellimonas marina</name>
    <dbReference type="NCBI Taxonomy" id="1775168"/>
    <lineage>
        <taxon>Bacteria</taxon>
        <taxon>Pseudomonadati</taxon>
        <taxon>Bacteroidota</taxon>
        <taxon>Flavobacteriia</taxon>
        <taxon>Flavobacteriales</taxon>
        <taxon>Flavobacteriaceae</taxon>
        <taxon>Flagellimonas</taxon>
    </lineage>
</organism>
<reference evidence="2" key="1">
    <citation type="journal article" date="2019" name="Int. J. Syst. Evol. Microbiol.">
        <title>The Global Catalogue of Microorganisms (GCM) 10K type strain sequencing project: providing services to taxonomists for standard genome sequencing and annotation.</title>
        <authorList>
            <consortium name="The Broad Institute Genomics Platform"/>
            <consortium name="The Broad Institute Genome Sequencing Center for Infectious Disease"/>
            <person name="Wu L."/>
            <person name="Ma J."/>
        </authorList>
    </citation>
    <scope>NUCLEOTIDE SEQUENCE [LARGE SCALE GENOMIC DNA]</scope>
    <source>
        <strain evidence="2">CGMCC 1.15774</strain>
    </source>
</reference>
<dbReference type="Proteomes" id="UP001595841">
    <property type="component" value="Unassembled WGS sequence"/>
</dbReference>
<gene>
    <name evidence="1" type="ORF">ACFOWS_02855</name>
</gene>
<evidence type="ECO:0000313" key="2">
    <source>
        <dbReference type="Proteomes" id="UP001595841"/>
    </source>
</evidence>
<keyword evidence="2" id="KW-1185">Reference proteome</keyword>
<protein>
    <submittedName>
        <fullName evidence="1">Uncharacterized protein</fullName>
    </submittedName>
</protein>